<keyword evidence="4" id="KW-1185">Reference proteome</keyword>
<dbReference type="EMBL" id="JTHG01000296">
    <property type="protein sequence ID" value="KMO14209.1"/>
    <property type="molecule type" value="Genomic_DNA"/>
</dbReference>
<name>A0ABR5GXN5_9HYPH</name>
<comment type="caution">
    <text evidence="3">The sequence shown here is derived from an EMBL/GenBank/DDBJ whole genome shotgun (WGS) entry which is preliminary data.</text>
</comment>
<feature type="chain" id="PRO_5045836303" evidence="2">
    <location>
        <begin position="20"/>
        <end position="138"/>
    </location>
</feature>
<feature type="region of interest" description="Disordered" evidence="1">
    <location>
        <begin position="34"/>
        <end position="71"/>
    </location>
</feature>
<reference evidence="3 4" key="1">
    <citation type="submission" date="2014-11" db="EMBL/GenBank/DDBJ databases">
        <title>Comparative genomics of Methylobacterium species.</title>
        <authorList>
            <person name="Chaudhry V."/>
            <person name="Patil P.B."/>
        </authorList>
    </citation>
    <scope>NUCLEOTIDE SEQUENCE [LARGE SCALE GENOMIC DNA]</scope>
    <source>
        <strain evidence="3 4">SE3.6</strain>
    </source>
</reference>
<evidence type="ECO:0000313" key="4">
    <source>
        <dbReference type="Proteomes" id="UP000036471"/>
    </source>
</evidence>
<gene>
    <name evidence="3" type="ORF">QR79_26050</name>
</gene>
<evidence type="ECO:0000256" key="2">
    <source>
        <dbReference type="SAM" id="SignalP"/>
    </source>
</evidence>
<accession>A0ABR5GXN5</accession>
<dbReference type="Proteomes" id="UP000036471">
    <property type="component" value="Unassembled WGS sequence"/>
</dbReference>
<sequence length="138" mass="14046">MVAGAVFLGATVLAGAAQAQSTVTATVRNNTSTTVTFSSPSGCQGSPTNFGNIGPNGSVTGSARSPYSTSNGCSIRYTRSDNSRDCSWVLSRTRNSTTGSWNYPTINTNSSSSGVTCSGRVASVSSSGDWQANLTISP</sequence>
<protein>
    <submittedName>
        <fullName evidence="3">Uncharacterized protein</fullName>
    </submittedName>
</protein>
<keyword evidence="2" id="KW-0732">Signal</keyword>
<evidence type="ECO:0000313" key="3">
    <source>
        <dbReference type="EMBL" id="KMO14209.1"/>
    </source>
</evidence>
<evidence type="ECO:0000256" key="1">
    <source>
        <dbReference type="SAM" id="MobiDB-lite"/>
    </source>
</evidence>
<feature type="signal peptide" evidence="2">
    <location>
        <begin position="1"/>
        <end position="19"/>
    </location>
</feature>
<organism evidence="3 4">
    <name type="scientific">Methylobacterium indicum</name>
    <dbReference type="NCBI Taxonomy" id="1775910"/>
    <lineage>
        <taxon>Bacteria</taxon>
        <taxon>Pseudomonadati</taxon>
        <taxon>Pseudomonadota</taxon>
        <taxon>Alphaproteobacteria</taxon>
        <taxon>Hyphomicrobiales</taxon>
        <taxon>Methylobacteriaceae</taxon>
        <taxon>Methylobacterium</taxon>
    </lineage>
</organism>
<proteinExistence type="predicted"/>